<dbReference type="PANTHER" id="PTHR43190:SF3">
    <property type="entry name" value="N-ACETYL-D-GLUCOSAMINE KINASE"/>
    <property type="match status" value="1"/>
</dbReference>
<dbReference type="EMBL" id="CP045810">
    <property type="protein sequence ID" value="QHN39931.1"/>
    <property type="molecule type" value="Genomic_DNA"/>
</dbReference>
<dbReference type="InterPro" id="IPR052519">
    <property type="entry name" value="Euk-type_GlcNAc_Kinase"/>
</dbReference>
<dbReference type="PANTHER" id="PTHR43190">
    <property type="entry name" value="N-ACETYL-D-GLUCOSAMINE KINASE"/>
    <property type="match status" value="1"/>
</dbReference>
<dbReference type="Pfam" id="PF01869">
    <property type="entry name" value="BcrAD_BadFG"/>
    <property type="match status" value="1"/>
</dbReference>
<dbReference type="Gene3D" id="3.30.420.40">
    <property type="match status" value="2"/>
</dbReference>
<evidence type="ECO:0000259" key="1">
    <source>
        <dbReference type="Pfam" id="PF01869"/>
    </source>
</evidence>
<name>A0A857KJX1_9ACTN</name>
<dbReference type="AlphaFoldDB" id="A0A857KJX1"/>
<sequence>MGGVTASRLLVDAGQTGTRLRVIGADGHVVDTVAGPVDTSHGVVEQVADRIRETLSDNNDRIGEVAVGLSGLTDDAAQPAVLRHRLAHFGVGRVVLAHDSVTAYLAANGTRHGVVVAAGTGVVTLGVGPEGVARVDGWGHLLGDAGSAYWIGRAGLDAALRTFDGRAEPTALMRAAIEEFGPLPDLYMVLQADPARVNRIAGFARTVDKLADDATAAAILDAAGTELAGSAIAALTRAGLRAGHDARVSWTGTVLTRNTRVRESFLTAVTAQAPGAVTGTPLGQPIDGVALLLDLPHDHPLRPLIFPSAG</sequence>
<dbReference type="InterPro" id="IPR043129">
    <property type="entry name" value="ATPase_NBD"/>
</dbReference>
<accession>A0A857KJX1</accession>
<dbReference type="SUPFAM" id="SSF53067">
    <property type="entry name" value="Actin-like ATPase domain"/>
    <property type="match status" value="2"/>
</dbReference>
<reference evidence="2" key="1">
    <citation type="journal article" date="2021" name="Nat. Microbiol.">
        <title>Cocultivation of an ultrasmall environmental parasitic bacterium with lytic ability against bacteria associated with wastewater foams.</title>
        <authorList>
            <person name="Batinovic S."/>
            <person name="Rose J.J.A."/>
            <person name="Ratcliffe J."/>
            <person name="Seviour R.J."/>
            <person name="Petrovski S."/>
        </authorList>
    </citation>
    <scope>NUCLEOTIDE SEQUENCE</scope>
    <source>
        <strain evidence="2">CON44</strain>
    </source>
</reference>
<feature type="domain" description="ATPase BadF/BadG/BcrA/BcrD type" evidence="1">
    <location>
        <begin position="11"/>
        <end position="270"/>
    </location>
</feature>
<evidence type="ECO:0000313" key="2">
    <source>
        <dbReference type="EMBL" id="QHN39931.1"/>
    </source>
</evidence>
<gene>
    <name evidence="2" type="ORF">GII30_12860</name>
</gene>
<dbReference type="RefSeq" id="WP_005181399.1">
    <property type="nucleotide sequence ID" value="NZ_CP045804.1"/>
</dbReference>
<protein>
    <submittedName>
        <fullName evidence="2">ATPase</fullName>
    </submittedName>
</protein>
<dbReference type="InterPro" id="IPR002731">
    <property type="entry name" value="ATPase_BadF"/>
</dbReference>
<organism evidence="2">
    <name type="scientific">Gordonia amarae</name>
    <dbReference type="NCBI Taxonomy" id="36821"/>
    <lineage>
        <taxon>Bacteria</taxon>
        <taxon>Bacillati</taxon>
        <taxon>Actinomycetota</taxon>
        <taxon>Actinomycetes</taxon>
        <taxon>Mycobacteriales</taxon>
        <taxon>Gordoniaceae</taxon>
        <taxon>Gordonia</taxon>
    </lineage>
</organism>
<proteinExistence type="predicted"/>